<protein>
    <submittedName>
        <fullName evidence="1">Uncharacterized protein</fullName>
    </submittedName>
</protein>
<proteinExistence type="predicted"/>
<gene>
    <name evidence="1" type="ORF">SAMN06295937_103218</name>
</gene>
<reference evidence="2" key="1">
    <citation type="submission" date="2017-02" db="EMBL/GenBank/DDBJ databases">
        <authorList>
            <person name="Varghese N."/>
            <person name="Submissions S."/>
        </authorList>
    </citation>
    <scope>NUCLEOTIDE SEQUENCE [LARGE SCALE GENOMIC DNA]</scope>
    <source>
        <strain evidence="2">R11H</strain>
    </source>
</reference>
<sequence>MYRGRRVKRPMSLLMRRAILAQGLRSGSATLVSLFAVAVDKWFALPLIKFARFRTVGLWVDVDPAVSLPDARETA</sequence>
<evidence type="ECO:0000313" key="2">
    <source>
        <dbReference type="Proteomes" id="UP000190044"/>
    </source>
</evidence>
<dbReference type="Proteomes" id="UP000190044">
    <property type="component" value="Unassembled WGS sequence"/>
</dbReference>
<evidence type="ECO:0000313" key="1">
    <source>
        <dbReference type="EMBL" id="SKB93724.1"/>
    </source>
</evidence>
<keyword evidence="2" id="KW-1185">Reference proteome</keyword>
<organism evidence="1 2">
    <name type="scientific">Sphingopyxis flava</name>
    <dbReference type="NCBI Taxonomy" id="1507287"/>
    <lineage>
        <taxon>Bacteria</taxon>
        <taxon>Pseudomonadati</taxon>
        <taxon>Pseudomonadota</taxon>
        <taxon>Alphaproteobacteria</taxon>
        <taxon>Sphingomonadales</taxon>
        <taxon>Sphingomonadaceae</taxon>
        <taxon>Sphingopyxis</taxon>
    </lineage>
</organism>
<dbReference type="AlphaFoldDB" id="A0A1T5FC42"/>
<dbReference type="EMBL" id="FUYP01000032">
    <property type="protein sequence ID" value="SKB93724.1"/>
    <property type="molecule type" value="Genomic_DNA"/>
</dbReference>
<accession>A0A1T5FC42</accession>
<name>A0A1T5FC42_9SPHN</name>